<sequence length="64" mass="6762">MDPRGGDHDRQARYFAPRSVLDGAELTEAQEQLARAVLEVVLLVGLPPYGIEAAADGEEAGVGL</sequence>
<gene>
    <name evidence="1" type="ORF">SZN_02372</name>
</gene>
<proteinExistence type="predicted"/>
<comment type="caution">
    <text evidence="1">The sequence shown here is derived from an EMBL/GenBank/DDBJ whole genome shotgun (WGS) entry which is preliminary data.</text>
</comment>
<reference evidence="1 2" key="1">
    <citation type="submission" date="2011-08" db="EMBL/GenBank/DDBJ databases">
        <authorList>
            <person name="Lin Y."/>
            <person name="Hao X."/>
            <person name="Johnstone L."/>
            <person name="Miller S.J."/>
            <person name="Wei G."/>
            <person name="Rensing C."/>
        </authorList>
    </citation>
    <scope>NUCLEOTIDE SEQUENCE [LARGE SCALE GENOMIC DNA]</scope>
    <source>
        <strain evidence="1 2">K42</strain>
    </source>
</reference>
<evidence type="ECO:0000313" key="2">
    <source>
        <dbReference type="Proteomes" id="UP000004217"/>
    </source>
</evidence>
<keyword evidence="2" id="KW-1185">Reference proteome</keyword>
<organism evidence="1 2">
    <name type="scientific">Streptomyces zinciresistens K42</name>
    <dbReference type="NCBI Taxonomy" id="700597"/>
    <lineage>
        <taxon>Bacteria</taxon>
        <taxon>Bacillati</taxon>
        <taxon>Actinomycetota</taxon>
        <taxon>Actinomycetes</taxon>
        <taxon>Kitasatosporales</taxon>
        <taxon>Streptomycetaceae</taxon>
        <taxon>Streptomyces</taxon>
    </lineage>
</organism>
<dbReference type="Proteomes" id="UP000004217">
    <property type="component" value="Unassembled WGS sequence"/>
</dbReference>
<dbReference type="EMBL" id="AGBF01000003">
    <property type="protein sequence ID" value="EGX61544.1"/>
    <property type="molecule type" value="Genomic_DNA"/>
</dbReference>
<accession>G2G4S1</accession>
<dbReference type="AlphaFoldDB" id="G2G4S1"/>
<name>G2G4S1_9ACTN</name>
<evidence type="ECO:0000313" key="1">
    <source>
        <dbReference type="EMBL" id="EGX61544.1"/>
    </source>
</evidence>
<feature type="non-terminal residue" evidence="1">
    <location>
        <position position="64"/>
    </location>
</feature>
<protein>
    <submittedName>
        <fullName evidence="1">Uncharacterized protein</fullName>
    </submittedName>
</protein>